<evidence type="ECO:0000256" key="2">
    <source>
        <dbReference type="SAM" id="MobiDB-lite"/>
    </source>
</evidence>
<evidence type="ECO:0000313" key="4">
    <source>
        <dbReference type="EMBL" id="OFI48371.1"/>
    </source>
</evidence>
<dbReference type="InterPro" id="IPR007489">
    <property type="entry name" value="RocS-like_C"/>
</dbReference>
<dbReference type="AlphaFoldDB" id="A0A1E8GJF8"/>
<protein>
    <submittedName>
        <fullName evidence="4">DUF536 domain-containing protein</fullName>
    </submittedName>
</protein>
<dbReference type="Proteomes" id="UP000178622">
    <property type="component" value="Unassembled WGS sequence"/>
</dbReference>
<feature type="coiled-coil region" evidence="1">
    <location>
        <begin position="83"/>
        <end position="110"/>
    </location>
</feature>
<sequence>MDLKTVSELSDLFGVTRQAMNNRVKKLPGEFVEKNEKGTTVVNVKGIRELEKIYDKKVIVQTTEFDEANASEYSMNILISNLMEDKNAEIRRLNEQLRVKDSQLATKDEQLSIKDQQISEKDKQLDQQQQLTAKAMADSEQLRIDTEQLREDAEKLKTNISEEQSKGFFARIFKPKKKDNTVD</sequence>
<keyword evidence="1" id="KW-0175">Coiled coil</keyword>
<organism evidence="4 5">
    <name type="scientific">Floricoccus tropicus</name>
    <dbReference type="NCBI Taxonomy" id="1859473"/>
    <lineage>
        <taxon>Bacteria</taxon>
        <taxon>Bacillati</taxon>
        <taxon>Bacillota</taxon>
        <taxon>Bacilli</taxon>
        <taxon>Lactobacillales</taxon>
        <taxon>Streptococcaceae</taxon>
        <taxon>Floricoccus</taxon>
    </lineage>
</organism>
<dbReference type="EMBL" id="MKIR01000026">
    <property type="protein sequence ID" value="OFI48371.1"/>
    <property type="molecule type" value="Genomic_DNA"/>
</dbReference>
<evidence type="ECO:0000313" key="5">
    <source>
        <dbReference type="Proteomes" id="UP000178622"/>
    </source>
</evidence>
<feature type="region of interest" description="Disordered" evidence="2">
    <location>
        <begin position="117"/>
        <end position="139"/>
    </location>
</feature>
<keyword evidence="5" id="KW-1185">Reference proteome</keyword>
<reference evidence="5" key="1">
    <citation type="submission" date="2016-09" db="EMBL/GenBank/DDBJ databases">
        <title>Draft genome sequence of a novel species of the family Streptococcaceae isolated from flowers.</title>
        <authorList>
            <person name="Chuah L.-O."/>
            <person name="Yap K.-P."/>
            <person name="Thong K.L."/>
            <person name="Liong M.T."/>
            <person name="Ahmad R."/>
            <person name="Rusul G."/>
        </authorList>
    </citation>
    <scope>NUCLEOTIDE SEQUENCE [LARGE SCALE GENOMIC DNA]</scope>
    <source>
        <strain evidence="5">DF1</strain>
    </source>
</reference>
<evidence type="ECO:0000259" key="3">
    <source>
        <dbReference type="Pfam" id="PF04394"/>
    </source>
</evidence>
<feature type="domain" description="Regulator of chromosome segregation-like C-terminal" evidence="3">
    <location>
        <begin position="108"/>
        <end position="146"/>
    </location>
</feature>
<feature type="coiled-coil region" evidence="1">
    <location>
        <begin position="139"/>
        <end position="166"/>
    </location>
</feature>
<dbReference type="Pfam" id="PF04394">
    <property type="entry name" value="DUF536"/>
    <property type="match status" value="1"/>
</dbReference>
<dbReference type="OrthoDB" id="2243377at2"/>
<name>A0A1E8GJF8_9LACT</name>
<dbReference type="RefSeq" id="WP_070793374.1">
    <property type="nucleotide sequence ID" value="NZ_MKIR01000026.1"/>
</dbReference>
<comment type="caution">
    <text evidence="4">The sequence shown here is derived from an EMBL/GenBank/DDBJ whole genome shotgun (WGS) entry which is preliminary data.</text>
</comment>
<evidence type="ECO:0000256" key="1">
    <source>
        <dbReference type="SAM" id="Coils"/>
    </source>
</evidence>
<gene>
    <name evidence="4" type="ORF">BG261_08805</name>
</gene>
<accession>A0A1E8GJF8</accession>
<proteinExistence type="predicted"/>